<dbReference type="AlphaFoldDB" id="A0A1M6YNN9"/>
<proteinExistence type="predicted"/>
<dbReference type="InterPro" id="IPR011059">
    <property type="entry name" value="Metal-dep_hydrolase_composite"/>
</dbReference>
<dbReference type="InterPro" id="IPR006680">
    <property type="entry name" value="Amidohydro-rel"/>
</dbReference>
<dbReference type="EMBL" id="FQZU01000052">
    <property type="protein sequence ID" value="SHL19705.1"/>
    <property type="molecule type" value="Genomic_DNA"/>
</dbReference>
<accession>A0A1M6YNN9</accession>
<feature type="domain" description="Amidohydrolase-related" evidence="1">
    <location>
        <begin position="54"/>
        <end position="388"/>
    </location>
</feature>
<dbReference type="SUPFAM" id="SSF51556">
    <property type="entry name" value="Metallo-dependent hydrolases"/>
    <property type="match status" value="1"/>
</dbReference>
<dbReference type="Gene3D" id="2.30.40.10">
    <property type="entry name" value="Urease, subunit C, domain 1"/>
    <property type="match status" value="1"/>
</dbReference>
<dbReference type="PANTHER" id="PTHR43135">
    <property type="entry name" value="ALPHA-D-RIBOSE 1-METHYLPHOSPHONATE 5-TRIPHOSPHATE DIPHOSPHATASE"/>
    <property type="match status" value="1"/>
</dbReference>
<name>A0A1M6YNN9_9BACT</name>
<evidence type="ECO:0000313" key="3">
    <source>
        <dbReference type="Proteomes" id="UP000183994"/>
    </source>
</evidence>
<dbReference type="Pfam" id="PF01979">
    <property type="entry name" value="Amidohydro_1"/>
    <property type="match status" value="1"/>
</dbReference>
<dbReference type="InterPro" id="IPR032466">
    <property type="entry name" value="Metal_Hydrolase"/>
</dbReference>
<dbReference type="Proteomes" id="UP000183994">
    <property type="component" value="Unassembled WGS sequence"/>
</dbReference>
<dbReference type="SUPFAM" id="SSF51338">
    <property type="entry name" value="Composite domain of metallo-dependent hydrolases"/>
    <property type="match status" value="1"/>
</dbReference>
<evidence type="ECO:0000313" key="2">
    <source>
        <dbReference type="EMBL" id="SHL19705.1"/>
    </source>
</evidence>
<gene>
    <name evidence="2" type="ORF">SAMN02745216_04790</name>
</gene>
<dbReference type="Gene3D" id="3.20.20.140">
    <property type="entry name" value="Metal-dependent hydrolases"/>
    <property type="match status" value="1"/>
</dbReference>
<dbReference type="PANTHER" id="PTHR43135:SF3">
    <property type="entry name" value="ALPHA-D-RIBOSE 1-METHYLPHOSPHONATE 5-TRIPHOSPHATE DIPHOSPHATASE"/>
    <property type="match status" value="1"/>
</dbReference>
<protein>
    <submittedName>
        <fullName evidence="2">Imidazolonepropionase</fullName>
    </submittedName>
</protein>
<dbReference type="InterPro" id="IPR051781">
    <property type="entry name" value="Metallo-dep_Hydrolase"/>
</dbReference>
<keyword evidence="3" id="KW-1185">Reference proteome</keyword>
<evidence type="ECO:0000259" key="1">
    <source>
        <dbReference type="Pfam" id="PF01979"/>
    </source>
</evidence>
<sequence length="389" mass="41291">MTSIIQIKAGWLIDGTSAPAAENVILTIENGVIKSLDHAGPKESASILDYSGCTILPGLTDAHVHLVMSGTTDMAIRETQLFVAYEKSAPVIERHLKESLKSGVTSIRDGGDWGGHALRFVRENGDIPVMAKCAGKAWRADKRYGKLVGRPPKDGQTLAGAIAEDGQNPDFIKVVGSGLNSLIEFGKQTPPQFSREELSQAVQAAKKLGLEIMIHANGDEPVRIAVEAGCQSVEHGFFMGQDNLKRMADNGTVWVPTAVTMEGYAQSILDDDPKKAGALKNLDAQMELISQARELGVTMALGTDAGSTGVHHGRSLWREMALFMKAGFSLEEVICAAAKNGADLLGLNDQGTIAPCKAATLVMAKGSPQDLPASLQQPAAVMVRGKQVV</sequence>
<dbReference type="STRING" id="1121393.SAMN02745216_04790"/>
<reference evidence="3" key="1">
    <citation type="submission" date="2016-11" db="EMBL/GenBank/DDBJ databases">
        <authorList>
            <person name="Varghese N."/>
            <person name="Submissions S."/>
        </authorList>
    </citation>
    <scope>NUCLEOTIDE SEQUENCE [LARGE SCALE GENOMIC DNA]</scope>
    <source>
        <strain evidence="3">DSM 16219</strain>
    </source>
</reference>
<organism evidence="2 3">
    <name type="scientific">Desulfatibacillum alkenivorans DSM 16219</name>
    <dbReference type="NCBI Taxonomy" id="1121393"/>
    <lineage>
        <taxon>Bacteria</taxon>
        <taxon>Pseudomonadati</taxon>
        <taxon>Thermodesulfobacteriota</taxon>
        <taxon>Desulfobacteria</taxon>
        <taxon>Desulfobacterales</taxon>
        <taxon>Desulfatibacillaceae</taxon>
        <taxon>Desulfatibacillum</taxon>
    </lineage>
</organism>
<dbReference type="GO" id="GO:0016810">
    <property type="term" value="F:hydrolase activity, acting on carbon-nitrogen (but not peptide) bonds"/>
    <property type="evidence" value="ECO:0007669"/>
    <property type="project" value="InterPro"/>
</dbReference>